<dbReference type="SUPFAM" id="SSF143744">
    <property type="entry name" value="GlcG-like"/>
    <property type="match status" value="1"/>
</dbReference>
<name>A0A211ZUX0_9PROT</name>
<protein>
    <recommendedName>
        <fullName evidence="3">Heme-degrading domain-containing protein</fullName>
    </recommendedName>
</protein>
<dbReference type="Proteomes" id="UP000196655">
    <property type="component" value="Unassembled WGS sequence"/>
</dbReference>
<comment type="caution">
    <text evidence="1">The sequence shown here is derived from an EMBL/GenBank/DDBJ whole genome shotgun (WGS) entry which is preliminary data.</text>
</comment>
<evidence type="ECO:0008006" key="3">
    <source>
        <dbReference type="Google" id="ProtNLM"/>
    </source>
</evidence>
<dbReference type="PANTHER" id="PTHR28255:SF1">
    <property type="entry name" value="UPF0303 PROTEIN YBR137W"/>
    <property type="match status" value="1"/>
</dbReference>
<dbReference type="RefSeq" id="WP_088149077.1">
    <property type="nucleotide sequence ID" value="NZ_NHON01000001.1"/>
</dbReference>
<keyword evidence="2" id="KW-1185">Reference proteome</keyword>
<dbReference type="Pfam" id="PF03928">
    <property type="entry name" value="HbpS-like"/>
    <property type="match status" value="1"/>
</dbReference>
<evidence type="ECO:0000313" key="2">
    <source>
        <dbReference type="Proteomes" id="UP000196655"/>
    </source>
</evidence>
<dbReference type="Gene3D" id="3.30.450.150">
    <property type="entry name" value="Haem-degrading domain"/>
    <property type="match status" value="1"/>
</dbReference>
<organism evidence="1 2">
    <name type="scientific">Inquilinus limosus</name>
    <dbReference type="NCBI Taxonomy" id="171674"/>
    <lineage>
        <taxon>Bacteria</taxon>
        <taxon>Pseudomonadati</taxon>
        <taxon>Pseudomonadota</taxon>
        <taxon>Alphaproteobacteria</taxon>
        <taxon>Rhodospirillales</taxon>
        <taxon>Rhodospirillaceae</taxon>
        <taxon>Inquilinus</taxon>
    </lineage>
</organism>
<proteinExistence type="predicted"/>
<gene>
    <name evidence="1" type="ORF">BWR60_00675</name>
</gene>
<dbReference type="GO" id="GO:0072380">
    <property type="term" value="C:TRC complex"/>
    <property type="evidence" value="ECO:0007669"/>
    <property type="project" value="TreeGrafter"/>
</dbReference>
<dbReference type="PANTHER" id="PTHR28255">
    <property type="match status" value="1"/>
</dbReference>
<dbReference type="PIRSF" id="PIRSF008757">
    <property type="entry name" value="UCP008757"/>
    <property type="match status" value="1"/>
</dbReference>
<dbReference type="OrthoDB" id="9815315at2"/>
<accession>A0A211ZUX0</accession>
<dbReference type="InterPro" id="IPR010371">
    <property type="entry name" value="YBR137W-like"/>
</dbReference>
<dbReference type="GO" id="GO:0006620">
    <property type="term" value="P:post-translational protein targeting to endoplasmic reticulum membrane"/>
    <property type="evidence" value="ECO:0007669"/>
    <property type="project" value="TreeGrafter"/>
</dbReference>
<evidence type="ECO:0000313" key="1">
    <source>
        <dbReference type="EMBL" id="OWJ69088.1"/>
    </source>
</evidence>
<dbReference type="InterPro" id="IPR038084">
    <property type="entry name" value="PduO/GlcC-like_sf"/>
</dbReference>
<reference evidence="2" key="1">
    <citation type="submission" date="2017-05" db="EMBL/GenBank/DDBJ databases">
        <authorList>
            <person name="Macchi M."/>
            <person name="Festa S."/>
            <person name="Coppotelli B.M."/>
            <person name="Morelli I.S."/>
        </authorList>
    </citation>
    <scope>NUCLEOTIDE SEQUENCE [LARGE SCALE GENOMIC DNA]</scope>
    <source>
        <strain evidence="2">I</strain>
    </source>
</reference>
<dbReference type="InterPro" id="IPR005624">
    <property type="entry name" value="PduO/GlcC-like"/>
</dbReference>
<dbReference type="AlphaFoldDB" id="A0A211ZUX0"/>
<sequence length="155" mass="16587">MSYSLGGLAAEQDALRLDSFDYDFSWALGSLMRAKASAARAPVAIEIAHGGDLVFSTLLPGATPDNSDWAARKRAVAQRFHRSSLAMRIEAEEQGYDFNRRFRLPDHLFVASGGGVPLMLASGTLIGTAGVSGLPDVEDHRLVTAALRELLGRSA</sequence>
<dbReference type="EMBL" id="NHON01000001">
    <property type="protein sequence ID" value="OWJ69088.1"/>
    <property type="molecule type" value="Genomic_DNA"/>
</dbReference>